<dbReference type="Proteomes" id="UP001458880">
    <property type="component" value="Unassembled WGS sequence"/>
</dbReference>
<keyword evidence="2" id="KW-1185">Reference proteome</keyword>
<dbReference type="EMBL" id="JASPKY010000141">
    <property type="protein sequence ID" value="KAK9730852.1"/>
    <property type="molecule type" value="Genomic_DNA"/>
</dbReference>
<dbReference type="AlphaFoldDB" id="A0AAW1LAZ2"/>
<proteinExistence type="predicted"/>
<gene>
    <name evidence="1" type="ORF">QE152_g14175</name>
</gene>
<name>A0AAW1LAZ2_POPJA</name>
<sequence length="70" mass="7727">MFICHFCSGANSALHLGAHEIEEKELPNLEPSDLNPLIVQTCDGRQTPPRAITNKKFRVIEIHAGGFVTI</sequence>
<protein>
    <submittedName>
        <fullName evidence="1">Uncharacterized protein</fullName>
    </submittedName>
</protein>
<accession>A0AAW1LAZ2</accession>
<evidence type="ECO:0000313" key="2">
    <source>
        <dbReference type="Proteomes" id="UP001458880"/>
    </source>
</evidence>
<evidence type="ECO:0000313" key="1">
    <source>
        <dbReference type="EMBL" id="KAK9730852.1"/>
    </source>
</evidence>
<comment type="caution">
    <text evidence="1">The sequence shown here is derived from an EMBL/GenBank/DDBJ whole genome shotgun (WGS) entry which is preliminary data.</text>
</comment>
<organism evidence="1 2">
    <name type="scientific">Popillia japonica</name>
    <name type="common">Japanese beetle</name>
    <dbReference type="NCBI Taxonomy" id="7064"/>
    <lineage>
        <taxon>Eukaryota</taxon>
        <taxon>Metazoa</taxon>
        <taxon>Ecdysozoa</taxon>
        <taxon>Arthropoda</taxon>
        <taxon>Hexapoda</taxon>
        <taxon>Insecta</taxon>
        <taxon>Pterygota</taxon>
        <taxon>Neoptera</taxon>
        <taxon>Endopterygota</taxon>
        <taxon>Coleoptera</taxon>
        <taxon>Polyphaga</taxon>
        <taxon>Scarabaeiformia</taxon>
        <taxon>Scarabaeidae</taxon>
        <taxon>Rutelinae</taxon>
        <taxon>Popillia</taxon>
    </lineage>
</organism>
<reference evidence="1 2" key="1">
    <citation type="journal article" date="2024" name="BMC Genomics">
        <title>De novo assembly and annotation of Popillia japonica's genome with initial clues to its potential as an invasive pest.</title>
        <authorList>
            <person name="Cucini C."/>
            <person name="Boschi S."/>
            <person name="Funari R."/>
            <person name="Cardaioli E."/>
            <person name="Iannotti N."/>
            <person name="Marturano G."/>
            <person name="Paoli F."/>
            <person name="Bruttini M."/>
            <person name="Carapelli A."/>
            <person name="Frati F."/>
            <person name="Nardi F."/>
        </authorList>
    </citation>
    <scope>NUCLEOTIDE SEQUENCE [LARGE SCALE GENOMIC DNA]</scope>
    <source>
        <strain evidence="1">DMR45628</strain>
    </source>
</reference>